<feature type="transmembrane region" description="Helical" evidence="9">
    <location>
        <begin position="795"/>
        <end position="813"/>
    </location>
</feature>
<dbReference type="Proteomes" id="UP000250235">
    <property type="component" value="Unassembled WGS sequence"/>
</dbReference>
<dbReference type="PROSITE" id="PS50102">
    <property type="entry name" value="RRM"/>
    <property type="match status" value="2"/>
</dbReference>
<reference evidence="12 13" key="1">
    <citation type="journal article" date="2015" name="Proc. Natl. Acad. Sci. U.S.A.">
        <title>The resurrection genome of Boea hygrometrica: A blueprint for survival of dehydration.</title>
        <authorList>
            <person name="Xiao L."/>
            <person name="Yang G."/>
            <person name="Zhang L."/>
            <person name="Yang X."/>
            <person name="Zhao S."/>
            <person name="Ji Z."/>
            <person name="Zhou Q."/>
            <person name="Hu M."/>
            <person name="Wang Y."/>
            <person name="Chen M."/>
            <person name="Xu Y."/>
            <person name="Jin H."/>
            <person name="Xiao X."/>
            <person name="Hu G."/>
            <person name="Bao F."/>
            <person name="Hu Y."/>
            <person name="Wan P."/>
            <person name="Li L."/>
            <person name="Deng X."/>
            <person name="Kuang T."/>
            <person name="Xiang C."/>
            <person name="Zhu J.K."/>
            <person name="Oliver M.J."/>
            <person name="He Y."/>
        </authorList>
    </citation>
    <scope>NUCLEOTIDE SEQUENCE [LARGE SCALE GENOMIC DNA]</scope>
    <source>
        <strain evidence="13">cv. XS01</strain>
    </source>
</reference>
<dbReference type="InterPro" id="IPR035979">
    <property type="entry name" value="RBD_domain_sf"/>
</dbReference>
<feature type="transmembrane region" description="Helical" evidence="9">
    <location>
        <begin position="585"/>
        <end position="607"/>
    </location>
</feature>
<feature type="transmembrane region" description="Helical" evidence="9">
    <location>
        <begin position="548"/>
        <end position="570"/>
    </location>
</feature>
<dbReference type="PANTHER" id="PTHR48020:SF24">
    <property type="entry name" value="INOSITOL TRANSPORTER 4"/>
    <property type="match status" value="1"/>
</dbReference>
<dbReference type="FunFam" id="3.30.70.330:FF:000102">
    <property type="entry name" value="Heterogeneous nuclear ribonucleoprotein 1"/>
    <property type="match status" value="1"/>
</dbReference>
<keyword evidence="13" id="KW-1185">Reference proteome</keyword>
<dbReference type="InterPro" id="IPR003663">
    <property type="entry name" value="Sugar/inositol_transpt"/>
</dbReference>
<evidence type="ECO:0000256" key="3">
    <source>
        <dbReference type="ARBA" id="ARBA00022448"/>
    </source>
</evidence>
<dbReference type="PROSITE" id="PS00216">
    <property type="entry name" value="SUGAR_TRANSPORT_1"/>
    <property type="match status" value="1"/>
</dbReference>
<evidence type="ECO:0000256" key="2">
    <source>
        <dbReference type="ARBA" id="ARBA00010992"/>
    </source>
</evidence>
<keyword evidence="5 9" id="KW-1133">Transmembrane helix</keyword>
<feature type="transmembrane region" description="Helical" evidence="9">
    <location>
        <begin position="456"/>
        <end position="477"/>
    </location>
</feature>
<organism evidence="12 13">
    <name type="scientific">Dorcoceras hygrometricum</name>
    <dbReference type="NCBI Taxonomy" id="472368"/>
    <lineage>
        <taxon>Eukaryota</taxon>
        <taxon>Viridiplantae</taxon>
        <taxon>Streptophyta</taxon>
        <taxon>Embryophyta</taxon>
        <taxon>Tracheophyta</taxon>
        <taxon>Spermatophyta</taxon>
        <taxon>Magnoliopsida</taxon>
        <taxon>eudicotyledons</taxon>
        <taxon>Gunneridae</taxon>
        <taxon>Pentapetalae</taxon>
        <taxon>asterids</taxon>
        <taxon>lamiids</taxon>
        <taxon>Lamiales</taxon>
        <taxon>Gesneriaceae</taxon>
        <taxon>Didymocarpoideae</taxon>
        <taxon>Trichosporeae</taxon>
        <taxon>Loxocarpinae</taxon>
        <taxon>Dorcoceras</taxon>
    </lineage>
</organism>
<dbReference type="OrthoDB" id="6339427at2759"/>
<dbReference type="InterPro" id="IPR012677">
    <property type="entry name" value="Nucleotide-bd_a/b_plait_sf"/>
</dbReference>
<sequence length="846" mass="92744">MEMDSGKLFIGGISWETTEERLTEYFQAFGDVVQAVIMKDRVTGRSRGFGFIVFANASVAERVLKGRHIIDGRAVEAKRAVPRDDHQNFTRNNVGAVQVSPSPARTRKIFVGGLASTITESEFKRYFDQFGTTTDAVVMYDHNTGRPRGFGFVTYDSEEAVDKVLANTFHELKGKLVEVKRAVPKELSPGPTRSQQSGYNYGLNRLSSLLNAHTQSYSSSSTGAYGMRMDGRFSPATVGRNGFPPHSPSKYDMGLNLDLGLGSNYGAIRDSVNGYGRGVLSRHTGNSDRFGNSSAGKVGIFGDLWDFSHVSTQFEGAGSLISGSMGYGSGERNFVGRETNIRNNGGSTGSTLSYFVTNNVREAWLENIHEEDSIFREQGALLLPLELEGSGSINYGFETTAPNVTPKNSIGYVGDYIDANRATRPNRGVISGALLYIRDDYKSVDRKTWLQAPGTWRWMLGVASIPAAVQFVLMLSLPESPRWLYRQDKVKEARAILEKIYPELEVEEEMKALQSSIEAEKADEGSIGKDFLSKLKNIWGNNVVRRGLYAGITVQVAQQFVGINTVMYYSPTIVQLAGFASNKTALALSLITSGLNAVGSVVSMFFVDRYGRRRLMIISMFGIIICLVALSILFYEASDHAPRVGSPESLHFGRNSTCSNFLKAPNPSAWNCMSCLKSSSDCAFCSNGDNKYLPGACLAASDDVKGFCRGEHRTWYTKGCPSKFGIFAVVLLGLYIISYSPGMGTAPWIVNSEIYPLRYRGIGGGIAAVSNWVSNLIVSETFLTLTEAIGSSGTFLLFAGFSTIGLVAIYVLVPETKGLQFEEVEKMLEKGFRPRLFRKKKGVDTK</sequence>
<evidence type="ECO:0000256" key="8">
    <source>
        <dbReference type="PROSITE-ProRule" id="PRU00176"/>
    </source>
</evidence>
<dbReference type="Pfam" id="PF00076">
    <property type="entry name" value="RRM_1"/>
    <property type="match status" value="2"/>
</dbReference>
<comment type="similarity">
    <text evidence="2">Belongs to the major facilitator superfamily. Sugar transporter (TC 2.A.1.1) family.</text>
</comment>
<dbReference type="SUPFAM" id="SSF103473">
    <property type="entry name" value="MFS general substrate transporter"/>
    <property type="match status" value="1"/>
</dbReference>
<keyword evidence="6 9" id="KW-0472">Membrane</keyword>
<feature type="transmembrane region" description="Helical" evidence="9">
    <location>
        <begin position="762"/>
        <end position="783"/>
    </location>
</feature>
<dbReference type="InterPro" id="IPR005829">
    <property type="entry name" value="Sugar_transporter_CS"/>
</dbReference>
<evidence type="ECO:0000256" key="6">
    <source>
        <dbReference type="ARBA" id="ARBA00023136"/>
    </source>
</evidence>
<comment type="subcellular location">
    <subcellularLocation>
        <location evidence="1">Membrane</location>
        <topology evidence="1">Multi-pass membrane protein</topology>
    </subcellularLocation>
</comment>
<keyword evidence="4 9" id="KW-0812">Transmembrane</keyword>
<evidence type="ECO:0000256" key="5">
    <source>
        <dbReference type="ARBA" id="ARBA00022989"/>
    </source>
</evidence>
<dbReference type="InterPro" id="IPR050814">
    <property type="entry name" value="Myo-inositol_Transporter"/>
</dbReference>
<feature type="transmembrane region" description="Helical" evidence="9">
    <location>
        <begin position="724"/>
        <end position="750"/>
    </location>
</feature>
<name>A0A2Z7D2Y8_9LAMI</name>
<dbReference type="PRINTS" id="PR00171">
    <property type="entry name" value="SUGRTRNSPORT"/>
</dbReference>
<keyword evidence="3" id="KW-0813">Transport</keyword>
<evidence type="ECO:0000259" key="11">
    <source>
        <dbReference type="PROSITE" id="PS50850"/>
    </source>
</evidence>
<feature type="transmembrane region" description="Helical" evidence="9">
    <location>
        <begin position="614"/>
        <end position="635"/>
    </location>
</feature>
<dbReference type="FunFam" id="3.30.70.330:FF:000051">
    <property type="entry name" value="Heterogeneous nuclear ribonucleoprotein 1"/>
    <property type="match status" value="1"/>
</dbReference>
<dbReference type="Gene3D" id="1.20.1250.20">
    <property type="entry name" value="MFS general substrate transporter like domains"/>
    <property type="match status" value="2"/>
</dbReference>
<feature type="domain" description="RRM" evidence="10">
    <location>
        <begin position="6"/>
        <end position="82"/>
    </location>
</feature>
<gene>
    <name evidence="12" type="ORF">F511_05896</name>
</gene>
<accession>A0A2Z7D2Y8</accession>
<dbReference type="GO" id="GO:0005366">
    <property type="term" value="F:myo-inositol:proton symporter activity"/>
    <property type="evidence" value="ECO:0007669"/>
    <property type="project" value="TreeGrafter"/>
</dbReference>
<dbReference type="Gene3D" id="3.30.70.330">
    <property type="match status" value="2"/>
</dbReference>
<dbReference type="SMART" id="SM00360">
    <property type="entry name" value="RRM"/>
    <property type="match status" value="2"/>
</dbReference>
<dbReference type="AlphaFoldDB" id="A0A2Z7D2Y8"/>
<proteinExistence type="inferred from homology"/>
<evidence type="ECO:0000313" key="13">
    <source>
        <dbReference type="Proteomes" id="UP000250235"/>
    </source>
</evidence>
<keyword evidence="8" id="KW-0694">RNA-binding</keyword>
<dbReference type="PANTHER" id="PTHR48020">
    <property type="entry name" value="PROTON MYO-INOSITOL COTRANSPORTER"/>
    <property type="match status" value="1"/>
</dbReference>
<evidence type="ECO:0000256" key="4">
    <source>
        <dbReference type="ARBA" id="ARBA00022692"/>
    </source>
</evidence>
<dbReference type="InterPro" id="IPR005828">
    <property type="entry name" value="MFS_sugar_transport-like"/>
</dbReference>
<comment type="similarity">
    <text evidence="7">Belongs to the major facilitator superfamily. Phosphate:H(+) symporter (TC 2.A.1.9) family.</text>
</comment>
<dbReference type="GO" id="GO:0003723">
    <property type="term" value="F:RNA binding"/>
    <property type="evidence" value="ECO:0007669"/>
    <property type="project" value="UniProtKB-UniRule"/>
</dbReference>
<dbReference type="EMBL" id="KQ991907">
    <property type="protein sequence ID" value="KZV51239.1"/>
    <property type="molecule type" value="Genomic_DNA"/>
</dbReference>
<feature type="domain" description="Major facilitator superfamily (MFS) profile" evidence="11">
    <location>
        <begin position="262"/>
        <end position="817"/>
    </location>
</feature>
<evidence type="ECO:0000259" key="10">
    <source>
        <dbReference type="PROSITE" id="PS50102"/>
    </source>
</evidence>
<dbReference type="PROSITE" id="PS50850">
    <property type="entry name" value="MFS"/>
    <property type="match status" value="1"/>
</dbReference>
<protein>
    <submittedName>
        <fullName evidence="12">Inositol transporter 4-like</fullName>
    </submittedName>
</protein>
<dbReference type="InterPro" id="IPR036259">
    <property type="entry name" value="MFS_trans_sf"/>
</dbReference>
<dbReference type="GO" id="GO:0016020">
    <property type="term" value="C:membrane"/>
    <property type="evidence" value="ECO:0007669"/>
    <property type="project" value="UniProtKB-SubCell"/>
</dbReference>
<dbReference type="InterPro" id="IPR000504">
    <property type="entry name" value="RRM_dom"/>
</dbReference>
<dbReference type="CDD" id="cd12330">
    <property type="entry name" value="RRM2_Hrp1p"/>
    <property type="match status" value="1"/>
</dbReference>
<evidence type="ECO:0000256" key="9">
    <source>
        <dbReference type="SAM" id="Phobius"/>
    </source>
</evidence>
<evidence type="ECO:0000313" key="12">
    <source>
        <dbReference type="EMBL" id="KZV51239.1"/>
    </source>
</evidence>
<evidence type="ECO:0000256" key="7">
    <source>
        <dbReference type="ARBA" id="ARBA00044504"/>
    </source>
</evidence>
<feature type="domain" description="RRM" evidence="10">
    <location>
        <begin position="107"/>
        <end position="184"/>
    </location>
</feature>
<dbReference type="CDD" id="cd12325">
    <property type="entry name" value="RRM1_hnRNPA_hnRNPD_like"/>
    <property type="match status" value="1"/>
</dbReference>
<dbReference type="FunFam" id="1.20.1250.20:FF:000137">
    <property type="entry name" value="Probable inositol transporter 2"/>
    <property type="match status" value="1"/>
</dbReference>
<dbReference type="InterPro" id="IPR020846">
    <property type="entry name" value="MFS_dom"/>
</dbReference>
<dbReference type="Pfam" id="PF00083">
    <property type="entry name" value="Sugar_tr"/>
    <property type="match status" value="2"/>
</dbReference>
<dbReference type="SUPFAM" id="SSF54928">
    <property type="entry name" value="RNA-binding domain, RBD"/>
    <property type="match status" value="2"/>
</dbReference>
<evidence type="ECO:0000256" key="1">
    <source>
        <dbReference type="ARBA" id="ARBA00004141"/>
    </source>
</evidence>